<keyword evidence="11" id="KW-1185">Reference proteome</keyword>
<evidence type="ECO:0000256" key="2">
    <source>
        <dbReference type="ARBA" id="ARBA00022679"/>
    </source>
</evidence>
<keyword evidence="6 9" id="KW-0472">Membrane</keyword>
<protein>
    <recommendedName>
        <fullName evidence="12">Membrane bound O-acyltransferase domain containing 1</fullName>
    </recommendedName>
</protein>
<feature type="transmembrane region" description="Helical" evidence="9">
    <location>
        <begin position="392"/>
        <end position="413"/>
    </location>
</feature>
<reference evidence="10 11" key="1">
    <citation type="journal article" date="2018" name="G3 (Bethesda)">
        <title>A High-Quality Reference Genome for the Invasive Mosquitofish Gambusia affinis Using a Chicago Library.</title>
        <authorList>
            <person name="Hoffberg S.L."/>
            <person name="Troendle N.J."/>
            <person name="Glenn T.C."/>
            <person name="Mahmud O."/>
            <person name="Louha S."/>
            <person name="Chalopin D."/>
            <person name="Bennetzen J.L."/>
            <person name="Mauricio R."/>
        </authorList>
    </citation>
    <scope>NUCLEOTIDE SEQUENCE [LARGE SCALE GENOMIC DNA]</scope>
    <source>
        <strain evidence="10">NE01/NJP1002.9</strain>
        <tissue evidence="10">Muscle</tissue>
    </source>
</reference>
<evidence type="ECO:0000256" key="4">
    <source>
        <dbReference type="ARBA" id="ARBA00022824"/>
    </source>
</evidence>
<feature type="transmembrane region" description="Helical" evidence="9">
    <location>
        <begin position="79"/>
        <end position="98"/>
    </location>
</feature>
<dbReference type="PANTHER" id="PTHR13906">
    <property type="entry name" value="PORCUPINE"/>
    <property type="match status" value="1"/>
</dbReference>
<keyword evidence="2" id="KW-0808">Transferase</keyword>
<comment type="caution">
    <text evidence="10">The sequence shown here is derived from an EMBL/GenBank/DDBJ whole genome shotgun (WGS) entry which is preliminary data.</text>
</comment>
<proteinExistence type="predicted"/>
<dbReference type="Proteomes" id="UP000250572">
    <property type="component" value="Unassembled WGS sequence"/>
</dbReference>
<evidence type="ECO:0000256" key="8">
    <source>
        <dbReference type="SAM" id="MobiDB-lite"/>
    </source>
</evidence>
<evidence type="ECO:0000313" key="11">
    <source>
        <dbReference type="Proteomes" id="UP000250572"/>
    </source>
</evidence>
<comment type="subcellular location">
    <subcellularLocation>
        <location evidence="1">Endoplasmic reticulum membrane</location>
        <topology evidence="1">Multi-pass membrane protein</topology>
    </subcellularLocation>
</comment>
<dbReference type="GO" id="GO:0030258">
    <property type="term" value="P:lipid modification"/>
    <property type="evidence" value="ECO:0007669"/>
    <property type="project" value="TreeGrafter"/>
</dbReference>
<keyword evidence="7" id="KW-0012">Acyltransferase</keyword>
<evidence type="ECO:0000313" key="10">
    <source>
        <dbReference type="EMBL" id="PWA33743.1"/>
    </source>
</evidence>
<evidence type="ECO:0000256" key="1">
    <source>
        <dbReference type="ARBA" id="ARBA00004477"/>
    </source>
</evidence>
<sequence length="581" mass="65202">MSEREDAIFKTTGCKWLLPVSGYLGLSLDQLFALLAAFWFRLYLSPNHASPTVRHAVATLLGIAFLLFCFGWYSMVTAMGYLTACHVSRVFIYSYGILSTDFSGPLMIVTQKITMLAFHLHDGMCKKSEQLTLEQKHVAIRVRPSLIEYLSYNLNFLSVLVGPCSNYKDYIDFIEGKHISWRLKQHSGTCNGQNGYDKTPDPSPLNAVCRKLLVCCGCMFFFLVITRSLPITYNVDDHFVGHASFLSRLTYAFFSIQAARPKFYFAWTLADAVNNAAGYGFLGMDESGKPCWDLVSNLNIIGIETATSFKTFIDNWNIQTGIWLKTVCYDRAAKHRLALTFILSALWHGVYPGYYFTFITAIPITIAARAIRRSIRHYFIGSRVLKLGYDSVTWAATQLAICYTVMPFLLLSVEHTIVYYSILAAVVLHQKHKPREPSATNKPPPPTSSSSSAAACSAQRQPVHSNNNGKTIEAASLMYAIRAFSHVGGLGEAQRPQGQAKAEGIYLRCHSDQIPPCPAHPPQHQRTCFNRRHTEVERETELSFLSVLSPFCPSVPLRLVGREPAQWESGKYQNPHTQTHL</sequence>
<feature type="compositionally biased region" description="Low complexity" evidence="8">
    <location>
        <begin position="448"/>
        <end position="458"/>
    </location>
</feature>
<dbReference type="AlphaFoldDB" id="A0A315WHD3"/>
<feature type="region of interest" description="Disordered" evidence="8">
    <location>
        <begin position="434"/>
        <end position="467"/>
    </location>
</feature>
<evidence type="ECO:0000256" key="6">
    <source>
        <dbReference type="ARBA" id="ARBA00023136"/>
    </source>
</evidence>
<dbReference type="InterPro" id="IPR004299">
    <property type="entry name" value="MBOAT_fam"/>
</dbReference>
<evidence type="ECO:0000256" key="9">
    <source>
        <dbReference type="SAM" id="Phobius"/>
    </source>
</evidence>
<organism evidence="10 11">
    <name type="scientific">Gambusia affinis</name>
    <name type="common">Western mosquitofish</name>
    <name type="synonym">Heterandria affinis</name>
    <dbReference type="NCBI Taxonomy" id="33528"/>
    <lineage>
        <taxon>Eukaryota</taxon>
        <taxon>Metazoa</taxon>
        <taxon>Chordata</taxon>
        <taxon>Craniata</taxon>
        <taxon>Vertebrata</taxon>
        <taxon>Euteleostomi</taxon>
        <taxon>Actinopterygii</taxon>
        <taxon>Neopterygii</taxon>
        <taxon>Teleostei</taxon>
        <taxon>Neoteleostei</taxon>
        <taxon>Acanthomorphata</taxon>
        <taxon>Ovalentaria</taxon>
        <taxon>Atherinomorphae</taxon>
        <taxon>Cyprinodontiformes</taxon>
        <taxon>Poeciliidae</taxon>
        <taxon>Poeciliinae</taxon>
        <taxon>Gambusia</taxon>
    </lineage>
</organism>
<feature type="transmembrane region" description="Helical" evidence="9">
    <location>
        <begin position="56"/>
        <end position="73"/>
    </location>
</feature>
<dbReference type="InterPro" id="IPR049941">
    <property type="entry name" value="LPLAT_7/PORCN-like"/>
</dbReference>
<feature type="transmembrane region" description="Helical" evidence="9">
    <location>
        <begin position="20"/>
        <end position="44"/>
    </location>
</feature>
<evidence type="ECO:0008006" key="12">
    <source>
        <dbReference type="Google" id="ProtNLM"/>
    </source>
</evidence>
<dbReference type="EMBL" id="NHOQ01000034">
    <property type="protein sequence ID" value="PWA33743.1"/>
    <property type="molecule type" value="Genomic_DNA"/>
</dbReference>
<keyword evidence="4" id="KW-0256">Endoplasmic reticulum</keyword>
<dbReference type="STRING" id="33528.ENSGAFP00000001318"/>
<dbReference type="PANTHER" id="PTHR13906:SF6">
    <property type="entry name" value="LYSOPHOSPHOLIPID ACYLTRANSFERASE 1"/>
    <property type="match status" value="1"/>
</dbReference>
<name>A0A315WHD3_GAMAF</name>
<dbReference type="GO" id="GO:0016746">
    <property type="term" value="F:acyltransferase activity"/>
    <property type="evidence" value="ECO:0007669"/>
    <property type="project" value="UniProtKB-KW"/>
</dbReference>
<keyword evidence="5 9" id="KW-1133">Transmembrane helix</keyword>
<gene>
    <name evidence="10" type="ORF">CCH79_00007489</name>
</gene>
<feature type="transmembrane region" description="Helical" evidence="9">
    <location>
        <begin position="353"/>
        <end position="371"/>
    </location>
</feature>
<accession>A0A315WHD3</accession>
<evidence type="ECO:0000256" key="5">
    <source>
        <dbReference type="ARBA" id="ARBA00022989"/>
    </source>
</evidence>
<dbReference type="Pfam" id="PF03062">
    <property type="entry name" value="MBOAT"/>
    <property type="match status" value="1"/>
</dbReference>
<keyword evidence="3 9" id="KW-0812">Transmembrane</keyword>
<evidence type="ECO:0000256" key="7">
    <source>
        <dbReference type="ARBA" id="ARBA00023315"/>
    </source>
</evidence>
<dbReference type="GO" id="GO:0005789">
    <property type="term" value="C:endoplasmic reticulum membrane"/>
    <property type="evidence" value="ECO:0007669"/>
    <property type="project" value="UniProtKB-SubCell"/>
</dbReference>
<evidence type="ECO:0000256" key="3">
    <source>
        <dbReference type="ARBA" id="ARBA00022692"/>
    </source>
</evidence>